<feature type="domain" description="YhcG N-terminal" evidence="2">
    <location>
        <begin position="16"/>
        <end position="147"/>
    </location>
</feature>
<name>A0A3M7TKN1_9FLAO</name>
<dbReference type="InterPro" id="IPR041527">
    <property type="entry name" value="YhcG_N"/>
</dbReference>
<dbReference type="RefSeq" id="WP_122634760.1">
    <property type="nucleotide sequence ID" value="NZ_QWIU01000001.1"/>
</dbReference>
<dbReference type="Pfam" id="PF06250">
    <property type="entry name" value="YhcG_C"/>
    <property type="match status" value="1"/>
</dbReference>
<gene>
    <name evidence="3" type="ORF">D1631_00435</name>
</gene>
<feature type="domain" description="YhcG PDDEXK nuclease" evidence="1">
    <location>
        <begin position="163"/>
        <end position="315"/>
    </location>
</feature>
<protein>
    <submittedName>
        <fullName evidence="3">DUF1016 domain-containing protein</fullName>
    </submittedName>
</protein>
<reference evidence="3 4" key="1">
    <citation type="submission" date="2018-08" db="EMBL/GenBank/DDBJ databases">
        <title>Chryseobacterium nematophagum: a novel matrix digesting pathogen of nematodes.</title>
        <authorList>
            <person name="Page A."/>
            <person name="Roberts M."/>
            <person name="Felix M.-A."/>
            <person name="Weir W."/>
        </authorList>
    </citation>
    <scope>NUCLEOTIDE SEQUENCE [LARGE SCALE GENOMIC DNA]</scope>
    <source>
        <strain evidence="3 4">JUb129</strain>
    </source>
</reference>
<dbReference type="InterPro" id="IPR009362">
    <property type="entry name" value="YhcG_C"/>
</dbReference>
<comment type="caution">
    <text evidence="3">The sequence shown here is derived from an EMBL/GenBank/DDBJ whole genome shotgun (WGS) entry which is preliminary data.</text>
</comment>
<dbReference type="Proteomes" id="UP000278775">
    <property type="component" value="Unassembled WGS sequence"/>
</dbReference>
<proteinExistence type="predicted"/>
<organism evidence="3 4">
    <name type="scientific">Chryseobacterium nematophagum</name>
    <dbReference type="NCBI Taxonomy" id="2305228"/>
    <lineage>
        <taxon>Bacteria</taxon>
        <taxon>Pseudomonadati</taxon>
        <taxon>Bacteroidota</taxon>
        <taxon>Flavobacteriia</taxon>
        <taxon>Flavobacteriales</taxon>
        <taxon>Weeksellaceae</taxon>
        <taxon>Chryseobacterium group</taxon>
        <taxon>Chryseobacterium</taxon>
    </lineage>
</organism>
<dbReference type="PANTHER" id="PTHR30547:SF5">
    <property type="entry name" value="NUCLEASE YHCG-RELATED"/>
    <property type="match status" value="1"/>
</dbReference>
<dbReference type="PANTHER" id="PTHR30547">
    <property type="entry name" value="UNCHARACTERIZED PROTEIN YHCG-RELATED"/>
    <property type="match status" value="1"/>
</dbReference>
<dbReference type="InterPro" id="IPR053148">
    <property type="entry name" value="PD-DEXK-like_domain"/>
</dbReference>
<evidence type="ECO:0000313" key="4">
    <source>
        <dbReference type="Proteomes" id="UP000278775"/>
    </source>
</evidence>
<evidence type="ECO:0000259" key="1">
    <source>
        <dbReference type="Pfam" id="PF06250"/>
    </source>
</evidence>
<dbReference type="AlphaFoldDB" id="A0A3M7TKN1"/>
<dbReference type="GO" id="GO:0003676">
    <property type="term" value="F:nucleic acid binding"/>
    <property type="evidence" value="ECO:0007669"/>
    <property type="project" value="InterPro"/>
</dbReference>
<dbReference type="Gene3D" id="3.40.1350.10">
    <property type="match status" value="1"/>
</dbReference>
<evidence type="ECO:0000313" key="3">
    <source>
        <dbReference type="EMBL" id="RNA64005.1"/>
    </source>
</evidence>
<dbReference type="Pfam" id="PF17761">
    <property type="entry name" value="DUF1016_N"/>
    <property type="match status" value="1"/>
</dbReference>
<dbReference type="InterPro" id="IPR011856">
    <property type="entry name" value="tRNA_endonuc-like_dom_sf"/>
</dbReference>
<accession>A0A3M7TKN1</accession>
<dbReference type="OrthoDB" id="9801263at2"/>
<evidence type="ECO:0000259" key="2">
    <source>
        <dbReference type="Pfam" id="PF17761"/>
    </source>
</evidence>
<sequence length="331" mass="39053">MIEKIPEFNQDLYSSIAKIIVDAKDQVYRNSNNILLKMYWEIGQLIIEDEQNGELRAKYGKSVLKNLANHLSVEFGKGFNERNLNNMRAFFIAFPIWNAVRTELSWTHYRIISRIENTEHRIQYIEHSIEGNWNTRTLQRNIDSQYLGRLLKFPEAENKEISNYIKDPYIFEFLGLPSDISQTETQIESALITHLQQFLMELGKGFAFVARQQHIVTDTSDFYIDLVFYNYYLKCFVLVDLKTHKLTHEAIGQMDMYVRMYNDLKKGVDDNPTIGIILCTEKDETVVKYSVMSENEKLFASKYRTYLPDEKELKNLIEADRVKFELDNQKE</sequence>
<dbReference type="EMBL" id="QWIU01000001">
    <property type="protein sequence ID" value="RNA64005.1"/>
    <property type="molecule type" value="Genomic_DNA"/>
</dbReference>